<dbReference type="Proteomes" id="UP000565078">
    <property type="component" value="Unassembled WGS sequence"/>
</dbReference>
<dbReference type="EMBL" id="DUGC01000062">
    <property type="protein sequence ID" value="HIH09821.1"/>
    <property type="molecule type" value="Genomic_DNA"/>
</dbReference>
<proteinExistence type="predicted"/>
<gene>
    <name evidence="1" type="ORF">HA254_04070</name>
</gene>
<comment type="caution">
    <text evidence="1">The sequence shown here is derived from an EMBL/GenBank/DDBJ whole genome shotgun (WGS) entry which is preliminary data.</text>
</comment>
<evidence type="ECO:0000313" key="1">
    <source>
        <dbReference type="EMBL" id="HIH09821.1"/>
    </source>
</evidence>
<protein>
    <submittedName>
        <fullName evidence="1">Uncharacterized protein</fullName>
    </submittedName>
</protein>
<evidence type="ECO:0000313" key="2">
    <source>
        <dbReference type="Proteomes" id="UP000565078"/>
    </source>
</evidence>
<organism evidence="1 2">
    <name type="scientific">Candidatus Iainarchaeum sp</name>
    <dbReference type="NCBI Taxonomy" id="3101447"/>
    <lineage>
        <taxon>Archaea</taxon>
        <taxon>Candidatus Iainarchaeota</taxon>
        <taxon>Candidatus Iainarchaeia</taxon>
        <taxon>Candidatus Iainarchaeales</taxon>
        <taxon>Candidatus Iainarchaeaceae</taxon>
        <taxon>Candidatus Iainarchaeum</taxon>
    </lineage>
</organism>
<sequence length="79" mass="8837">MVIISSAGNTAAPAYLVLKSKGYELFRDASNPNLWIAQKGKNKFIAESTVELLGLILIYESRGENWMANDKEIEEFLSK</sequence>
<accession>A0A7J4IWC5</accession>
<dbReference type="AlphaFoldDB" id="A0A7J4IWC5"/>
<reference evidence="2" key="1">
    <citation type="journal article" date="2020" name="bioRxiv">
        <title>A rank-normalized archaeal taxonomy based on genome phylogeny resolves widespread incomplete and uneven classifications.</title>
        <authorList>
            <person name="Rinke C."/>
            <person name="Chuvochina M."/>
            <person name="Mussig A.J."/>
            <person name="Chaumeil P.-A."/>
            <person name="Waite D.W."/>
            <person name="Whitman W.B."/>
            <person name="Parks D.H."/>
            <person name="Hugenholtz P."/>
        </authorList>
    </citation>
    <scope>NUCLEOTIDE SEQUENCE [LARGE SCALE GENOMIC DNA]</scope>
</reference>
<name>A0A7J4IWC5_9ARCH</name>